<evidence type="ECO:0000256" key="2">
    <source>
        <dbReference type="SAM" id="SignalP"/>
    </source>
</evidence>
<feature type="signal peptide" evidence="2">
    <location>
        <begin position="1"/>
        <end position="18"/>
    </location>
</feature>
<evidence type="ECO:0000256" key="1">
    <source>
        <dbReference type="SAM" id="Phobius"/>
    </source>
</evidence>
<dbReference type="AlphaFoldDB" id="A0AAD2JJ30"/>
<evidence type="ECO:0000313" key="4">
    <source>
        <dbReference type="Proteomes" id="UP001295423"/>
    </source>
</evidence>
<keyword evidence="2" id="KW-0732">Signal</keyword>
<reference evidence="3" key="1">
    <citation type="submission" date="2023-08" db="EMBL/GenBank/DDBJ databases">
        <authorList>
            <person name="Audoor S."/>
            <person name="Bilcke G."/>
        </authorList>
    </citation>
    <scope>NUCLEOTIDE SEQUENCE</scope>
</reference>
<keyword evidence="1" id="KW-0472">Membrane</keyword>
<evidence type="ECO:0000313" key="3">
    <source>
        <dbReference type="EMBL" id="CAJ1954459.1"/>
    </source>
</evidence>
<keyword evidence="1" id="KW-0812">Transmembrane</keyword>
<feature type="transmembrane region" description="Helical" evidence="1">
    <location>
        <begin position="131"/>
        <end position="150"/>
    </location>
</feature>
<keyword evidence="1" id="KW-1133">Transmembrane helix</keyword>
<organism evidence="3 4">
    <name type="scientific">Cylindrotheca closterium</name>
    <dbReference type="NCBI Taxonomy" id="2856"/>
    <lineage>
        <taxon>Eukaryota</taxon>
        <taxon>Sar</taxon>
        <taxon>Stramenopiles</taxon>
        <taxon>Ochrophyta</taxon>
        <taxon>Bacillariophyta</taxon>
        <taxon>Bacillariophyceae</taxon>
        <taxon>Bacillariophycidae</taxon>
        <taxon>Bacillariales</taxon>
        <taxon>Bacillariaceae</taxon>
        <taxon>Cylindrotheca</taxon>
    </lineage>
</organism>
<comment type="caution">
    <text evidence="3">The sequence shown here is derived from an EMBL/GenBank/DDBJ whole genome shotgun (WGS) entry which is preliminary data.</text>
</comment>
<sequence>MKSLIFLTWVTVIPLVRGFRCGFLTQTSSAAARTPFPTLSNPCSLDNVCLLTSPLSPSKARMQSTRLFAIPREEDAIERLLEGVEFDGDTTPEIIRLAPNAKDVDGAMFEDIETGKPSEMMVMKELLGINGFTYLLGALIALLLSLNFFLGPGWMGQAMGIQGVGTFEEVSKSLPDTVDLSRPEFRLDL</sequence>
<name>A0AAD2JJ30_9STRA</name>
<keyword evidence="4" id="KW-1185">Reference proteome</keyword>
<dbReference type="Proteomes" id="UP001295423">
    <property type="component" value="Unassembled WGS sequence"/>
</dbReference>
<protein>
    <submittedName>
        <fullName evidence="3">Uncharacterized protein</fullName>
    </submittedName>
</protein>
<gene>
    <name evidence="3" type="ORF">CYCCA115_LOCUS15051</name>
</gene>
<dbReference type="EMBL" id="CAKOGP040001869">
    <property type="protein sequence ID" value="CAJ1954459.1"/>
    <property type="molecule type" value="Genomic_DNA"/>
</dbReference>
<proteinExistence type="predicted"/>
<feature type="chain" id="PRO_5042267488" evidence="2">
    <location>
        <begin position="19"/>
        <end position="189"/>
    </location>
</feature>
<accession>A0AAD2JJ30</accession>